<keyword evidence="11 14" id="KW-1015">Disulfide bond</keyword>
<keyword evidence="8 14" id="KW-0811">Translocation</keyword>
<evidence type="ECO:0000256" key="4">
    <source>
        <dbReference type="ARBA" id="ARBA00022723"/>
    </source>
</evidence>
<dbReference type="AlphaFoldDB" id="A0A813Z9J0"/>
<dbReference type="SUPFAM" id="SSF144122">
    <property type="entry name" value="Tim10-like"/>
    <property type="match status" value="1"/>
</dbReference>
<dbReference type="Proteomes" id="UP000682733">
    <property type="component" value="Unassembled WGS sequence"/>
</dbReference>
<dbReference type="Proteomes" id="UP000663829">
    <property type="component" value="Unassembled WGS sequence"/>
</dbReference>
<keyword evidence="3 14" id="KW-0813">Transport</keyword>
<evidence type="ECO:0000256" key="2">
    <source>
        <dbReference type="ARBA" id="ARBA00006720"/>
    </source>
</evidence>
<keyword evidence="10" id="KW-0472">Membrane</keyword>
<dbReference type="PANTHER" id="PTHR11038:SF16">
    <property type="entry name" value="MITOCHONDRIAL IMPORT INNER MEMBRANE TRANSLOCASE SUBUNIT TIM10"/>
    <property type="match status" value="1"/>
</dbReference>
<feature type="domain" description="Tim10-like" evidence="15">
    <location>
        <begin position="13"/>
        <end position="73"/>
    </location>
</feature>
<dbReference type="Proteomes" id="UP000677228">
    <property type="component" value="Unassembled WGS sequence"/>
</dbReference>
<keyword evidence="9 14" id="KW-0496">Mitochondrion</keyword>
<dbReference type="Gene3D" id="1.10.287.810">
    <property type="entry name" value="Mitochondrial import inner membrane translocase subunit tim13 like domains"/>
    <property type="match status" value="1"/>
</dbReference>
<evidence type="ECO:0000256" key="13">
    <source>
        <dbReference type="ARBA" id="ARBA00025311"/>
    </source>
</evidence>
<keyword evidence="5 14" id="KW-0999">Mitochondrion inner membrane</keyword>
<evidence type="ECO:0000256" key="3">
    <source>
        <dbReference type="ARBA" id="ARBA00022448"/>
    </source>
</evidence>
<gene>
    <name evidence="16" type="ORF">GPM918_LOCUS8340</name>
    <name evidence="17" type="ORF">OVA965_LOCUS19985</name>
    <name evidence="18" type="ORF">SRO942_LOCUS8340</name>
    <name evidence="19" type="ORF">TMI583_LOCUS20231</name>
</gene>
<comment type="function">
    <text evidence="13">Mitochondrial intermembrane chaperone that participates in the import and insertion of multi-pass transmembrane proteins into the mitochondrial inner membrane. May also be required for the transfer of beta-barrel precursors from the TOM complex to the sorting and assembly machinery (SAM complex) of the outer membrane. Acts as a chaperone-like protein that protects the hydrophobic precursors from aggregation and guide them through the mitochondrial intermembrane space.</text>
</comment>
<comment type="caution">
    <text evidence="16">The sequence shown here is derived from an EMBL/GenBank/DDBJ whole genome shotgun (WGS) entry which is preliminary data.</text>
</comment>
<dbReference type="Pfam" id="PF02953">
    <property type="entry name" value="zf-Tim10_DDP"/>
    <property type="match status" value="1"/>
</dbReference>
<name>A0A813Z9J0_9BILA</name>
<evidence type="ECO:0000256" key="6">
    <source>
        <dbReference type="ARBA" id="ARBA00022833"/>
    </source>
</evidence>
<proteinExistence type="inferred from homology"/>
<evidence type="ECO:0000256" key="7">
    <source>
        <dbReference type="ARBA" id="ARBA00022927"/>
    </source>
</evidence>
<reference evidence="16" key="1">
    <citation type="submission" date="2021-02" db="EMBL/GenBank/DDBJ databases">
        <authorList>
            <person name="Nowell W R."/>
        </authorList>
    </citation>
    <scope>NUCLEOTIDE SEQUENCE</scope>
</reference>
<evidence type="ECO:0000259" key="15">
    <source>
        <dbReference type="Pfam" id="PF02953"/>
    </source>
</evidence>
<dbReference type="InterPro" id="IPR004217">
    <property type="entry name" value="Tim10-like"/>
</dbReference>
<evidence type="ECO:0000313" key="16">
    <source>
        <dbReference type="EMBL" id="CAF0895256.1"/>
    </source>
</evidence>
<dbReference type="EMBL" id="CAJNOQ010001444">
    <property type="protein sequence ID" value="CAF0895256.1"/>
    <property type="molecule type" value="Genomic_DNA"/>
</dbReference>
<evidence type="ECO:0000256" key="10">
    <source>
        <dbReference type="ARBA" id="ARBA00023136"/>
    </source>
</evidence>
<evidence type="ECO:0000256" key="14">
    <source>
        <dbReference type="RuleBase" id="RU367043"/>
    </source>
</evidence>
<dbReference type="EMBL" id="CAJOBA010015445">
    <property type="protein sequence ID" value="CAF3887619.1"/>
    <property type="molecule type" value="Genomic_DNA"/>
</dbReference>
<keyword evidence="20" id="KW-1185">Reference proteome</keyword>
<dbReference type="OrthoDB" id="274922at2759"/>
<evidence type="ECO:0000256" key="9">
    <source>
        <dbReference type="ARBA" id="ARBA00023128"/>
    </source>
</evidence>
<comment type="domain">
    <text evidence="14">The twin CX3C motif contains 4 conserved Cys residues that form 2 disulfide bonds in the mitochondrial intermembrane space.</text>
</comment>
<evidence type="ECO:0000256" key="1">
    <source>
        <dbReference type="ARBA" id="ARBA00004137"/>
    </source>
</evidence>
<dbReference type="GO" id="GO:0045039">
    <property type="term" value="P:protein insertion into mitochondrial inner membrane"/>
    <property type="evidence" value="ECO:0007669"/>
    <property type="project" value="TreeGrafter"/>
</dbReference>
<dbReference type="GO" id="GO:0015031">
    <property type="term" value="P:protein transport"/>
    <property type="evidence" value="ECO:0007669"/>
    <property type="project" value="UniProtKB-KW"/>
</dbReference>
<comment type="subcellular location">
    <subcellularLocation>
        <location evidence="1 14">Mitochondrion inner membrane</location>
        <topology evidence="1 14">Peripheral membrane protein</topology>
        <orientation evidence="1 14">Intermembrane side</orientation>
    </subcellularLocation>
</comment>
<evidence type="ECO:0000313" key="20">
    <source>
        <dbReference type="Proteomes" id="UP000663829"/>
    </source>
</evidence>
<evidence type="ECO:0000256" key="5">
    <source>
        <dbReference type="ARBA" id="ARBA00022792"/>
    </source>
</evidence>
<organism evidence="16 20">
    <name type="scientific">Didymodactylos carnosus</name>
    <dbReference type="NCBI Taxonomy" id="1234261"/>
    <lineage>
        <taxon>Eukaryota</taxon>
        <taxon>Metazoa</taxon>
        <taxon>Spiralia</taxon>
        <taxon>Gnathifera</taxon>
        <taxon>Rotifera</taxon>
        <taxon>Eurotatoria</taxon>
        <taxon>Bdelloidea</taxon>
        <taxon>Philodinida</taxon>
        <taxon>Philodinidae</taxon>
        <taxon>Didymodactylos</taxon>
    </lineage>
</organism>
<comment type="similarity">
    <text evidence="2 14">Belongs to the small Tim family.</text>
</comment>
<sequence length="94" mass="10586">MASELNQNQLQLAGDLEIEMMTDLYKKMTNSCHKKCVIPRYKDAELTKAESVCIDRCVAKYMDVHDRIGKQLASMTVQQQSGVDVDPSKIVGSY</sequence>
<dbReference type="PANTHER" id="PTHR11038">
    <property type="entry name" value="MITOCHONDRIAL IMPORT INNER MEMBRANE TRANSLOCASE SUBUNIT TIM10"/>
    <property type="match status" value="1"/>
</dbReference>
<evidence type="ECO:0000313" key="18">
    <source>
        <dbReference type="EMBL" id="CAF3678736.1"/>
    </source>
</evidence>
<protein>
    <recommendedName>
        <fullName evidence="14">Mitochondrial import inner membrane translocase subunit</fullName>
    </recommendedName>
</protein>
<keyword evidence="12 14" id="KW-0143">Chaperone</keyword>
<keyword evidence="4" id="KW-0479">Metal-binding</keyword>
<evidence type="ECO:0000313" key="17">
    <source>
        <dbReference type="EMBL" id="CAF1116649.1"/>
    </source>
</evidence>
<keyword evidence="6" id="KW-0862">Zinc</keyword>
<evidence type="ECO:0000313" key="19">
    <source>
        <dbReference type="EMBL" id="CAF3887619.1"/>
    </source>
</evidence>
<dbReference type="GO" id="GO:0046872">
    <property type="term" value="F:metal ion binding"/>
    <property type="evidence" value="ECO:0007669"/>
    <property type="project" value="UniProtKB-KW"/>
</dbReference>
<keyword evidence="7 14" id="KW-0653">Protein transport</keyword>
<comment type="subunit">
    <text evidence="14">Heterohexamer.</text>
</comment>
<dbReference type="EMBL" id="CAJOBC010001444">
    <property type="protein sequence ID" value="CAF3678736.1"/>
    <property type="molecule type" value="Genomic_DNA"/>
</dbReference>
<evidence type="ECO:0000256" key="8">
    <source>
        <dbReference type="ARBA" id="ARBA00023010"/>
    </source>
</evidence>
<dbReference type="GO" id="GO:0005743">
    <property type="term" value="C:mitochondrial inner membrane"/>
    <property type="evidence" value="ECO:0007669"/>
    <property type="project" value="UniProtKB-SubCell"/>
</dbReference>
<dbReference type="FunFam" id="1.10.287.810:FF:000002">
    <property type="entry name" value="Mitochondrial import inner membrane translocase subunit tim10"/>
    <property type="match status" value="1"/>
</dbReference>
<dbReference type="InterPro" id="IPR035427">
    <property type="entry name" value="Tim10-like_dom_sf"/>
</dbReference>
<accession>A0A813Z9J0</accession>
<comment type="function">
    <text evidence="14">Mitochondrial intermembrane chaperone that participates in the import and insertion of some multi-pass transmembrane proteins into the mitochondrial inner membrane. Also required for the transfer of beta-barrel precursors from the TOM complex to the sorting and assembly machinery (SAM complex) of the outer membrane. Acts as a chaperone-like protein that protects the hydrophobic precursors from aggregation and guide them through the mitochondrial intermembrane space.</text>
</comment>
<evidence type="ECO:0000256" key="12">
    <source>
        <dbReference type="ARBA" id="ARBA00023186"/>
    </source>
</evidence>
<evidence type="ECO:0000256" key="11">
    <source>
        <dbReference type="ARBA" id="ARBA00023157"/>
    </source>
</evidence>
<dbReference type="Proteomes" id="UP000681722">
    <property type="component" value="Unassembled WGS sequence"/>
</dbReference>
<dbReference type="EMBL" id="CAJNOK010010471">
    <property type="protein sequence ID" value="CAF1116649.1"/>
    <property type="molecule type" value="Genomic_DNA"/>
</dbReference>